<reference evidence="11 12" key="1">
    <citation type="journal article" date="2016" name="ISME J.">
        <title>Chasing the elusive Euryarchaeota class WSA2: genomes reveal a uniquely fastidious methyl-reducing methanogen.</title>
        <authorList>
            <person name="Nobu M.K."/>
            <person name="Narihiro T."/>
            <person name="Kuroda K."/>
            <person name="Mei R."/>
            <person name="Liu W.T."/>
        </authorList>
    </citation>
    <scope>NUCLEOTIDE SEQUENCE [LARGE SCALE GENOMIC DNA]</scope>
    <source>
        <strain evidence="11">U1lsi0528_Bin055</strain>
    </source>
</reference>
<evidence type="ECO:0000256" key="6">
    <source>
        <dbReference type="ARBA" id="ARBA00023186"/>
    </source>
</evidence>
<dbReference type="HAMAP" id="MF_00307">
    <property type="entry name" value="PfdB"/>
    <property type="match status" value="1"/>
</dbReference>
<dbReference type="EMBL" id="LNGC01000096">
    <property type="protein sequence ID" value="KYC49434.1"/>
    <property type="molecule type" value="Genomic_DNA"/>
</dbReference>
<keyword evidence="5 9" id="KW-0963">Cytoplasm</keyword>
<dbReference type="GO" id="GO:0006457">
    <property type="term" value="P:protein folding"/>
    <property type="evidence" value="ECO:0007669"/>
    <property type="project" value="UniProtKB-UniRule"/>
</dbReference>
<comment type="similarity">
    <text evidence="2 9">Belongs to the prefoldin subunit beta family.</text>
</comment>
<feature type="coiled-coil region" evidence="10">
    <location>
        <begin position="15"/>
        <end position="49"/>
    </location>
</feature>
<dbReference type="InterPro" id="IPR012713">
    <property type="entry name" value="PfdB"/>
</dbReference>
<keyword evidence="10" id="KW-0175">Coiled coil</keyword>
<dbReference type="Pfam" id="PF01920">
    <property type="entry name" value="Prefoldin_2"/>
    <property type="match status" value="1"/>
</dbReference>
<dbReference type="CDD" id="cd23162">
    <property type="entry name" value="Prefoldin_beta_GimC"/>
    <property type="match status" value="1"/>
</dbReference>
<dbReference type="STRING" id="1705564.APG08_00823"/>
<dbReference type="AlphaFoldDB" id="A0A150IXM5"/>
<dbReference type="InterPro" id="IPR002777">
    <property type="entry name" value="PFD_beta-like"/>
</dbReference>
<evidence type="ECO:0000256" key="5">
    <source>
        <dbReference type="ARBA" id="ARBA00022490"/>
    </source>
</evidence>
<comment type="function">
    <text evidence="7 9">Molecular chaperone capable of stabilizing a range of proteins. Seems to fulfill an ATP-independent, HSP70-like function in archaeal de novo protein folding.</text>
</comment>
<comment type="caution">
    <text evidence="11">The sequence shown here is derived from an EMBL/GenBank/DDBJ whole genome shotgun (WGS) entry which is preliminary data.</text>
</comment>
<accession>A0A150IXM5</accession>
<evidence type="ECO:0000313" key="11">
    <source>
        <dbReference type="EMBL" id="KYC49434.1"/>
    </source>
</evidence>
<dbReference type="GO" id="GO:0005737">
    <property type="term" value="C:cytoplasm"/>
    <property type="evidence" value="ECO:0007669"/>
    <property type="project" value="UniProtKB-SubCell"/>
</dbReference>
<dbReference type="GO" id="GO:0051082">
    <property type="term" value="F:unfolded protein binding"/>
    <property type="evidence" value="ECO:0007669"/>
    <property type="project" value="UniProtKB-UniRule"/>
</dbReference>
<dbReference type="SUPFAM" id="SSF46579">
    <property type="entry name" value="Prefoldin"/>
    <property type="match status" value="1"/>
</dbReference>
<evidence type="ECO:0000256" key="7">
    <source>
        <dbReference type="ARBA" id="ARBA00025077"/>
    </source>
</evidence>
<dbReference type="NCBIfam" id="TIGR02338">
    <property type="entry name" value="gimC_beta"/>
    <property type="match status" value="1"/>
</dbReference>
<organism evidence="11 12">
    <name type="scientific">Candidatus Methanofastidiosum methylothiophilum</name>
    <dbReference type="NCBI Taxonomy" id="1705564"/>
    <lineage>
        <taxon>Archaea</taxon>
        <taxon>Methanobacteriati</taxon>
        <taxon>Methanobacteriota</taxon>
        <taxon>Stenosarchaea group</taxon>
        <taxon>Candidatus Methanofastidiosia</taxon>
        <taxon>Candidatus Methanofastidiosales</taxon>
        <taxon>Candidatus Methanofastidiosaceae</taxon>
        <taxon>Candidatus Methanofastidiosum</taxon>
    </lineage>
</organism>
<evidence type="ECO:0000256" key="3">
    <source>
        <dbReference type="ARBA" id="ARBA00011716"/>
    </source>
</evidence>
<dbReference type="Gene3D" id="1.10.287.370">
    <property type="match status" value="1"/>
</dbReference>
<gene>
    <name evidence="9 11" type="primary">pfdB</name>
    <name evidence="11" type="ORF">AMQ22_01635</name>
</gene>
<sequence>MQNIPENIQQELMQFQQLQSQYQIIVNQLQSLKLEINETELALAELSKTENPVVYKSIGSILIKSEKADMLDDLNKKRESIGIRITTIEKQEDRVKKKLEEMQKNLQKALGGQPTSG</sequence>
<protein>
    <recommendedName>
        <fullName evidence="4 9">Prefoldin subunit beta</fullName>
    </recommendedName>
    <alternativeName>
        <fullName evidence="8 9">GimC subunit beta</fullName>
    </alternativeName>
</protein>
<evidence type="ECO:0000256" key="2">
    <source>
        <dbReference type="ARBA" id="ARBA00008045"/>
    </source>
</evidence>
<proteinExistence type="inferred from homology"/>
<comment type="subcellular location">
    <subcellularLocation>
        <location evidence="1 9">Cytoplasm</location>
    </subcellularLocation>
</comment>
<evidence type="ECO:0000313" key="12">
    <source>
        <dbReference type="Proteomes" id="UP000075398"/>
    </source>
</evidence>
<evidence type="ECO:0000256" key="9">
    <source>
        <dbReference type="HAMAP-Rule" id="MF_00307"/>
    </source>
</evidence>
<comment type="subunit">
    <text evidence="3 9">Heterohexamer of two alpha and four beta subunits.</text>
</comment>
<dbReference type="InterPro" id="IPR009053">
    <property type="entry name" value="Prefoldin"/>
</dbReference>
<evidence type="ECO:0000256" key="10">
    <source>
        <dbReference type="SAM" id="Coils"/>
    </source>
</evidence>
<keyword evidence="6 9" id="KW-0143">Chaperone</keyword>
<name>A0A150IXM5_9EURY</name>
<evidence type="ECO:0000256" key="1">
    <source>
        <dbReference type="ARBA" id="ARBA00004496"/>
    </source>
</evidence>
<dbReference type="Proteomes" id="UP000075398">
    <property type="component" value="Unassembled WGS sequence"/>
</dbReference>
<evidence type="ECO:0000256" key="8">
    <source>
        <dbReference type="ARBA" id="ARBA00033461"/>
    </source>
</evidence>
<dbReference type="GO" id="GO:0016272">
    <property type="term" value="C:prefoldin complex"/>
    <property type="evidence" value="ECO:0007669"/>
    <property type="project" value="UniProtKB-UniRule"/>
</dbReference>
<evidence type="ECO:0000256" key="4">
    <source>
        <dbReference type="ARBA" id="ARBA00016304"/>
    </source>
</evidence>